<dbReference type="Proteomes" id="UP000293036">
    <property type="component" value="Unassembled WGS sequence"/>
</dbReference>
<evidence type="ECO:0000259" key="1">
    <source>
        <dbReference type="Pfam" id="PF00462"/>
    </source>
</evidence>
<reference evidence="2 3" key="1">
    <citation type="submission" date="2019-02" db="EMBL/GenBank/DDBJ databases">
        <title>Arcanobacterium bovis sp. nov., isolated from the milk of a cow with mastitis.</title>
        <authorList>
            <person name="Sammra O."/>
            <person name="Foster G."/>
            <person name="Hassan A."/>
            <person name="Alssahen M."/>
            <person name="Laemmler C."/>
            <person name="Borowiak M."/>
            <person name="Malorny B."/>
            <person name="Abdulmawjood A."/>
        </authorList>
    </citation>
    <scope>NUCLEOTIDE SEQUENCE [LARGE SCALE GENOMIC DNA]</scope>
    <source>
        <strain evidence="2 3">C605018/01/1</strain>
    </source>
</reference>
<name>A0A4Q9V038_9ACTO</name>
<dbReference type="PROSITE" id="PS51354">
    <property type="entry name" value="GLUTAREDOXIN_2"/>
    <property type="match status" value="1"/>
</dbReference>
<dbReference type="Pfam" id="PF00462">
    <property type="entry name" value="Glutaredoxin"/>
    <property type="match status" value="1"/>
</dbReference>
<evidence type="ECO:0000313" key="3">
    <source>
        <dbReference type="Proteomes" id="UP000293036"/>
    </source>
</evidence>
<dbReference type="AlphaFoldDB" id="A0A4Q9V038"/>
<proteinExistence type="predicted"/>
<dbReference type="Gene3D" id="3.40.30.10">
    <property type="entry name" value="Glutaredoxin"/>
    <property type="match status" value="1"/>
</dbReference>
<evidence type="ECO:0000313" key="2">
    <source>
        <dbReference type="EMBL" id="TBW20712.1"/>
    </source>
</evidence>
<comment type="caution">
    <text evidence="2">The sequence shown here is derived from an EMBL/GenBank/DDBJ whole genome shotgun (WGS) entry which is preliminary data.</text>
</comment>
<dbReference type="SUPFAM" id="SSF52833">
    <property type="entry name" value="Thioredoxin-like"/>
    <property type="match status" value="1"/>
</dbReference>
<protein>
    <submittedName>
        <fullName evidence="2">NrdH-redoxin</fullName>
    </submittedName>
</protein>
<dbReference type="RefSeq" id="WP_131282507.1">
    <property type="nucleotide sequence ID" value="NZ_JBHSLR010000004.1"/>
</dbReference>
<sequence length="98" mass="10683">MKQQEEVIVGTNPGCGPCIATKRWLAKNSISFREVDLQSSFGQELASKAIKAGMKTAPVIFTTSYEPLFCGFQPTKLAQLRPVITPTPGQTVQVSINR</sequence>
<dbReference type="OrthoDB" id="8991911at2"/>
<organism evidence="2 3">
    <name type="scientific">Arcanobacterium bovis</name>
    <dbReference type="NCBI Taxonomy" id="2529275"/>
    <lineage>
        <taxon>Bacteria</taxon>
        <taxon>Bacillati</taxon>
        <taxon>Actinomycetota</taxon>
        <taxon>Actinomycetes</taxon>
        <taxon>Actinomycetales</taxon>
        <taxon>Actinomycetaceae</taxon>
        <taxon>Arcanobacterium</taxon>
    </lineage>
</organism>
<feature type="domain" description="Glutaredoxin" evidence="1">
    <location>
        <begin position="8"/>
        <end position="61"/>
    </location>
</feature>
<dbReference type="EMBL" id="SJDT01000012">
    <property type="protein sequence ID" value="TBW20712.1"/>
    <property type="molecule type" value="Genomic_DNA"/>
</dbReference>
<dbReference type="InterPro" id="IPR002109">
    <property type="entry name" value="Glutaredoxin"/>
</dbReference>
<keyword evidence="3" id="KW-1185">Reference proteome</keyword>
<dbReference type="InterPro" id="IPR036249">
    <property type="entry name" value="Thioredoxin-like_sf"/>
</dbReference>
<gene>
    <name evidence="2" type="ORF">EZJ44_08455</name>
</gene>
<accession>A0A4Q9V038</accession>